<dbReference type="STRING" id="1123282.SAMN02745823_03190"/>
<dbReference type="Pfam" id="PF00437">
    <property type="entry name" value="T2SSE"/>
    <property type="match status" value="1"/>
</dbReference>
<dbReference type="GO" id="GO:0016887">
    <property type="term" value="F:ATP hydrolysis activity"/>
    <property type="evidence" value="ECO:0007669"/>
    <property type="project" value="InterPro"/>
</dbReference>
<comment type="similarity">
    <text evidence="1">Belongs to the GSP E family.</text>
</comment>
<evidence type="ECO:0000313" key="4">
    <source>
        <dbReference type="Proteomes" id="UP000183995"/>
    </source>
</evidence>
<dbReference type="InterPro" id="IPR050921">
    <property type="entry name" value="T4SS_GSP_E_ATPase"/>
</dbReference>
<dbReference type="InterPro" id="IPR027417">
    <property type="entry name" value="P-loop_NTPase"/>
</dbReference>
<evidence type="ECO:0000313" key="3">
    <source>
        <dbReference type="EMBL" id="SHI18961.1"/>
    </source>
</evidence>
<dbReference type="EMBL" id="FQXV01000013">
    <property type="protein sequence ID" value="SHI18961.1"/>
    <property type="molecule type" value="Genomic_DNA"/>
</dbReference>
<organism evidence="3 4">
    <name type="scientific">Sporobacter termitidis DSM 10068</name>
    <dbReference type="NCBI Taxonomy" id="1123282"/>
    <lineage>
        <taxon>Bacteria</taxon>
        <taxon>Bacillati</taxon>
        <taxon>Bacillota</taxon>
        <taxon>Clostridia</taxon>
        <taxon>Eubacteriales</taxon>
        <taxon>Oscillospiraceae</taxon>
        <taxon>Sporobacter</taxon>
    </lineage>
</organism>
<keyword evidence="4" id="KW-1185">Reference proteome</keyword>
<dbReference type="Proteomes" id="UP000183995">
    <property type="component" value="Unassembled WGS sequence"/>
</dbReference>
<dbReference type="CDD" id="cd01130">
    <property type="entry name" value="VirB11-like_ATPase"/>
    <property type="match status" value="1"/>
</dbReference>
<evidence type="ECO:0000256" key="1">
    <source>
        <dbReference type="ARBA" id="ARBA00006611"/>
    </source>
</evidence>
<accession>A0A1M5Z455</accession>
<gene>
    <name evidence="3" type="ORF">SAMN02745823_03190</name>
</gene>
<protein>
    <submittedName>
        <fullName evidence="3">Pilus assembly protein CpaF</fullName>
    </submittedName>
</protein>
<dbReference type="Gene3D" id="3.40.50.300">
    <property type="entry name" value="P-loop containing nucleotide triphosphate hydrolases"/>
    <property type="match status" value="1"/>
</dbReference>
<dbReference type="InterPro" id="IPR001482">
    <property type="entry name" value="T2SS/T4SS_dom"/>
</dbReference>
<reference evidence="3 4" key="1">
    <citation type="submission" date="2016-11" db="EMBL/GenBank/DDBJ databases">
        <authorList>
            <person name="Jaros S."/>
            <person name="Januszkiewicz K."/>
            <person name="Wedrychowicz H."/>
        </authorList>
    </citation>
    <scope>NUCLEOTIDE SEQUENCE [LARGE SCALE GENOMIC DNA]</scope>
    <source>
        <strain evidence="3 4">DSM 10068</strain>
    </source>
</reference>
<proteinExistence type="inferred from homology"/>
<sequence length="442" mass="48557">MKDSGSAANKPAGDIADAGTRTEKYELLKEIVHKEVVNEYNVAYAESGSDDAAADMLDNIRRVLERQGQALTRLEEAKLIREIYDDIMGLGPLEIYLRDASISEVMVNGPNQIYIERFGKIELTNSRFRDNAHVMNVINRIVSSIGRRCDESNPMVDARLADGSRVNAVIPPVALKGPTITIRKFSKTPLTIGNLIDFNTLSPQMASFLESGVKGRCNIVVSGGTGSGKTTLLNVLSSYISDQERIVTIEDAAELQLGQEHVVTLEGRPVNIEGKGAITIRDLVRNSLRMRPDRIIVGEVRSGETLDMLQAMNTGHDGSLTTVHANTPRDVISRLETMVMMAGMELPAKAIREQISSAVDLIVHQSRFRDGSRKIVNISEVVGMEGDIVTIQDIFVFKPNGVDSEGKISGQFVPTGIRPKVTEKIKYNGALCKDDWFFQKGN</sequence>
<dbReference type="AlphaFoldDB" id="A0A1M5Z455"/>
<name>A0A1M5Z455_9FIRM</name>
<feature type="domain" description="Bacterial type II secretion system protein E" evidence="2">
    <location>
        <begin position="89"/>
        <end position="369"/>
    </location>
</feature>
<dbReference type="Gene3D" id="3.30.450.380">
    <property type="match status" value="1"/>
</dbReference>
<dbReference type="SUPFAM" id="SSF52540">
    <property type="entry name" value="P-loop containing nucleoside triphosphate hydrolases"/>
    <property type="match status" value="1"/>
</dbReference>
<dbReference type="PANTHER" id="PTHR30486:SF15">
    <property type="entry name" value="TYPE II_IV SECRETION SYSTEM ATPASE"/>
    <property type="match status" value="1"/>
</dbReference>
<evidence type="ECO:0000259" key="2">
    <source>
        <dbReference type="Pfam" id="PF00437"/>
    </source>
</evidence>
<dbReference type="PANTHER" id="PTHR30486">
    <property type="entry name" value="TWITCHING MOTILITY PROTEIN PILT"/>
    <property type="match status" value="1"/>
</dbReference>